<proteinExistence type="predicted"/>
<dbReference type="AlphaFoldDB" id="A0A3N2R8C3"/>
<evidence type="ECO:0000256" key="1">
    <source>
        <dbReference type="SAM" id="MobiDB-lite"/>
    </source>
</evidence>
<reference evidence="2 3" key="1">
    <citation type="submission" date="2018-10" db="EMBL/GenBank/DDBJ databases">
        <title>Histidinibacterium lentulum gen. nov., sp. nov., a marine bacterium from the culture broth of Picochlorum sp. 122.</title>
        <authorList>
            <person name="Wang G."/>
        </authorList>
    </citation>
    <scope>NUCLEOTIDE SEQUENCE [LARGE SCALE GENOMIC DNA]</scope>
    <source>
        <strain evidence="2 3">B17</strain>
    </source>
</reference>
<sequence>MSTKTPPSVMYTAATHGQASEAPMTDVQRQKLRELALEADEPMDGELTQLQAQKRIAALEEMLGR</sequence>
<keyword evidence="3" id="KW-1185">Reference proteome</keyword>
<dbReference type="EMBL" id="RDRB01000002">
    <property type="protein sequence ID" value="ROU03576.1"/>
    <property type="molecule type" value="Genomic_DNA"/>
</dbReference>
<gene>
    <name evidence="2" type="ORF">EAT49_04580</name>
</gene>
<comment type="caution">
    <text evidence="2">The sequence shown here is derived from an EMBL/GenBank/DDBJ whole genome shotgun (WGS) entry which is preliminary data.</text>
</comment>
<accession>A0A3N2R8C3</accession>
<name>A0A3N2R8C3_9RHOB</name>
<dbReference type="Proteomes" id="UP000268016">
    <property type="component" value="Unassembled WGS sequence"/>
</dbReference>
<dbReference type="OrthoDB" id="7871968at2"/>
<feature type="region of interest" description="Disordered" evidence="1">
    <location>
        <begin position="1"/>
        <end position="25"/>
    </location>
</feature>
<dbReference type="InterPro" id="IPR021425">
    <property type="entry name" value="DUF3072"/>
</dbReference>
<protein>
    <submittedName>
        <fullName evidence="2">DUF3072 domain-containing protein</fullName>
    </submittedName>
</protein>
<dbReference type="Pfam" id="PF11272">
    <property type="entry name" value="DUF3072"/>
    <property type="match status" value="1"/>
</dbReference>
<evidence type="ECO:0000313" key="3">
    <source>
        <dbReference type="Proteomes" id="UP000268016"/>
    </source>
</evidence>
<evidence type="ECO:0000313" key="2">
    <source>
        <dbReference type="EMBL" id="ROU03576.1"/>
    </source>
</evidence>
<dbReference type="RefSeq" id="WP_123641111.1">
    <property type="nucleotide sequence ID" value="NZ_ML119082.1"/>
</dbReference>
<organism evidence="2 3">
    <name type="scientific">Histidinibacterium lentulum</name>
    <dbReference type="NCBI Taxonomy" id="2480588"/>
    <lineage>
        <taxon>Bacteria</taxon>
        <taxon>Pseudomonadati</taxon>
        <taxon>Pseudomonadota</taxon>
        <taxon>Alphaproteobacteria</taxon>
        <taxon>Rhodobacterales</taxon>
        <taxon>Paracoccaceae</taxon>
        <taxon>Histidinibacterium</taxon>
    </lineage>
</organism>